<keyword evidence="1 2" id="KW-0238">DNA-binding</keyword>
<dbReference type="InterPro" id="IPR016032">
    <property type="entry name" value="Sig_transdc_resp-reg_C-effctor"/>
</dbReference>
<sequence>MEPLAFGRYTLLPGRGELQAAGGSPVALGPRATAVLMALIAARGSVVSQNSLLAHAWPGQDIHASNLRVQIAALRKALGEDRELIGTVAGRGYVFTGRLSAVPAAVPDSRMIRPCTGQLPFPMAELIGREAQLQDALARLERCRLLTLAGPGGIGKTQLALAMAHRTAALAAGSVAWAELADLRDGCGEQDVAKAVACALGLGAAAGVGAGLHVPATLASYIGEQPMLLVLDNCEHVADAVAGLVEVLQQRCPQLRLLATSRQPLLAAGETVWRVPPLAVPNPDVVDGAHLLQYSAVQLFVARVRAADSGFCPAPRVAAQIAAICRRLEGLPLAIELAAACVPALGVEQTAAGLDDMLRLLRRGRRNAPVRHQSMRAALDWSYALLAEPMRCALRHLATLPDGFSLEGAVAALAPQGLSSFEAIDALAGLVAHSLAQVDHSGTPPRYRLSTTTRAYALELRGGGEN</sequence>
<proteinExistence type="predicted"/>
<accession>A0A7X4H9H3</accession>
<evidence type="ECO:0000256" key="2">
    <source>
        <dbReference type="PROSITE-ProRule" id="PRU01091"/>
    </source>
</evidence>
<dbReference type="Pfam" id="PF00486">
    <property type="entry name" value="Trans_reg_C"/>
    <property type="match status" value="1"/>
</dbReference>
<evidence type="ECO:0000256" key="1">
    <source>
        <dbReference type="ARBA" id="ARBA00023125"/>
    </source>
</evidence>
<organism evidence="4 5">
    <name type="scientific">Pseudoduganella aquatica</name>
    <dbReference type="NCBI Taxonomy" id="2660641"/>
    <lineage>
        <taxon>Bacteria</taxon>
        <taxon>Pseudomonadati</taxon>
        <taxon>Pseudomonadota</taxon>
        <taxon>Betaproteobacteria</taxon>
        <taxon>Burkholderiales</taxon>
        <taxon>Oxalobacteraceae</taxon>
        <taxon>Telluria group</taxon>
        <taxon>Pseudoduganella</taxon>
    </lineage>
</organism>
<dbReference type="InterPro" id="IPR001867">
    <property type="entry name" value="OmpR/PhoB-type_DNA-bd"/>
</dbReference>
<protein>
    <submittedName>
        <fullName evidence="4">Transcriptional regulator</fullName>
    </submittedName>
</protein>
<dbReference type="SMART" id="SM00862">
    <property type="entry name" value="Trans_reg_C"/>
    <property type="match status" value="1"/>
</dbReference>
<evidence type="ECO:0000259" key="3">
    <source>
        <dbReference type="PROSITE" id="PS51755"/>
    </source>
</evidence>
<comment type="caution">
    <text evidence="4">The sequence shown here is derived from an EMBL/GenBank/DDBJ whole genome shotgun (WGS) entry which is preliminary data.</text>
</comment>
<dbReference type="GO" id="GO:0003677">
    <property type="term" value="F:DNA binding"/>
    <property type="evidence" value="ECO:0007669"/>
    <property type="project" value="UniProtKB-UniRule"/>
</dbReference>
<keyword evidence="5" id="KW-1185">Reference proteome</keyword>
<dbReference type="GO" id="GO:0000160">
    <property type="term" value="P:phosphorelay signal transduction system"/>
    <property type="evidence" value="ECO:0007669"/>
    <property type="project" value="InterPro"/>
</dbReference>
<dbReference type="GO" id="GO:0006355">
    <property type="term" value="P:regulation of DNA-templated transcription"/>
    <property type="evidence" value="ECO:0007669"/>
    <property type="project" value="InterPro"/>
</dbReference>
<dbReference type="EMBL" id="WWCU01000002">
    <property type="protein sequence ID" value="MYN06215.1"/>
    <property type="molecule type" value="Genomic_DNA"/>
</dbReference>
<dbReference type="InterPro" id="IPR036388">
    <property type="entry name" value="WH-like_DNA-bd_sf"/>
</dbReference>
<evidence type="ECO:0000313" key="4">
    <source>
        <dbReference type="EMBL" id="MYN06215.1"/>
    </source>
</evidence>
<dbReference type="AlphaFoldDB" id="A0A7X4H9H3"/>
<dbReference type="PANTHER" id="PTHR47691:SF3">
    <property type="entry name" value="HTH-TYPE TRANSCRIPTIONAL REGULATOR RV0890C-RELATED"/>
    <property type="match status" value="1"/>
</dbReference>
<dbReference type="SUPFAM" id="SSF52540">
    <property type="entry name" value="P-loop containing nucleoside triphosphate hydrolases"/>
    <property type="match status" value="1"/>
</dbReference>
<dbReference type="Gene3D" id="3.40.50.300">
    <property type="entry name" value="P-loop containing nucleotide triphosphate hydrolases"/>
    <property type="match status" value="1"/>
</dbReference>
<reference evidence="4 5" key="1">
    <citation type="submission" date="2019-12" db="EMBL/GenBank/DDBJ databases">
        <title>Novel species isolated from a subtropical stream in China.</title>
        <authorList>
            <person name="Lu H."/>
        </authorList>
    </citation>
    <scope>NUCLEOTIDE SEQUENCE [LARGE SCALE GENOMIC DNA]</scope>
    <source>
        <strain evidence="4 5">FT127W</strain>
    </source>
</reference>
<dbReference type="CDD" id="cd00383">
    <property type="entry name" value="trans_reg_C"/>
    <property type="match status" value="1"/>
</dbReference>
<dbReference type="PROSITE" id="PS51755">
    <property type="entry name" value="OMPR_PHOB"/>
    <property type="match status" value="1"/>
</dbReference>
<evidence type="ECO:0000313" key="5">
    <source>
        <dbReference type="Proteomes" id="UP000450676"/>
    </source>
</evidence>
<feature type="domain" description="OmpR/PhoB-type" evidence="3">
    <location>
        <begin position="1"/>
        <end position="97"/>
    </location>
</feature>
<dbReference type="PANTHER" id="PTHR47691">
    <property type="entry name" value="REGULATOR-RELATED"/>
    <property type="match status" value="1"/>
</dbReference>
<gene>
    <name evidence="4" type="ORF">GTP77_02565</name>
</gene>
<dbReference type="Proteomes" id="UP000450676">
    <property type="component" value="Unassembled WGS sequence"/>
</dbReference>
<dbReference type="GO" id="GO:0043531">
    <property type="term" value="F:ADP binding"/>
    <property type="evidence" value="ECO:0007669"/>
    <property type="project" value="InterPro"/>
</dbReference>
<name>A0A7X4H9H3_9BURK</name>
<feature type="DNA-binding region" description="OmpR/PhoB-type" evidence="2">
    <location>
        <begin position="1"/>
        <end position="97"/>
    </location>
</feature>
<dbReference type="Gene3D" id="1.10.10.10">
    <property type="entry name" value="Winged helix-like DNA-binding domain superfamily/Winged helix DNA-binding domain"/>
    <property type="match status" value="1"/>
</dbReference>
<dbReference type="PRINTS" id="PR00364">
    <property type="entry name" value="DISEASERSIST"/>
</dbReference>
<dbReference type="InterPro" id="IPR027417">
    <property type="entry name" value="P-loop_NTPase"/>
</dbReference>
<dbReference type="SUPFAM" id="SSF46894">
    <property type="entry name" value="C-terminal effector domain of the bipartite response regulators"/>
    <property type="match status" value="1"/>
</dbReference>